<dbReference type="PRINTS" id="PR02008">
    <property type="entry name" value="RCMTFAMILY"/>
</dbReference>
<dbReference type="InterPro" id="IPR006027">
    <property type="entry name" value="NusB_RsmB_TIM44"/>
</dbReference>
<gene>
    <name evidence="7" type="ORF">COA07_15525</name>
</gene>
<dbReference type="Gene3D" id="1.10.940.10">
    <property type="entry name" value="NusB-like"/>
    <property type="match status" value="1"/>
</dbReference>
<organism evidence="7 8">
    <name type="scientific">Sphingomonas adhaesiva</name>
    <dbReference type="NCBI Taxonomy" id="28212"/>
    <lineage>
        <taxon>Bacteria</taxon>
        <taxon>Pseudomonadati</taxon>
        <taxon>Pseudomonadota</taxon>
        <taxon>Alphaproteobacteria</taxon>
        <taxon>Sphingomonadales</taxon>
        <taxon>Sphingomonadaceae</taxon>
        <taxon>Sphingomonas</taxon>
    </lineage>
</organism>
<dbReference type="SUPFAM" id="SSF53335">
    <property type="entry name" value="S-adenosyl-L-methionine-dependent methyltransferases"/>
    <property type="match status" value="1"/>
</dbReference>
<dbReference type="InterPro" id="IPR049560">
    <property type="entry name" value="MeTrfase_RsmB-F_NOP2_cat"/>
</dbReference>
<dbReference type="AlphaFoldDB" id="A0A2A4I523"/>
<dbReference type="InterPro" id="IPR023267">
    <property type="entry name" value="RCMT"/>
</dbReference>
<dbReference type="Pfam" id="PF01029">
    <property type="entry name" value="NusB"/>
    <property type="match status" value="1"/>
</dbReference>
<evidence type="ECO:0000313" key="7">
    <source>
        <dbReference type="EMBL" id="PCG13236.1"/>
    </source>
</evidence>
<evidence type="ECO:0000256" key="2">
    <source>
        <dbReference type="ARBA" id="ARBA00022679"/>
    </source>
</evidence>
<protein>
    <submittedName>
        <fullName evidence="7">SAM-dependent methyltransferase</fullName>
    </submittedName>
</protein>
<proteinExistence type="inferred from homology"/>
<name>A0A2A4I523_9SPHN</name>
<evidence type="ECO:0000256" key="5">
    <source>
        <dbReference type="PROSITE-ProRule" id="PRU01023"/>
    </source>
</evidence>
<accession>A0A2A4I523</accession>
<evidence type="ECO:0000256" key="1">
    <source>
        <dbReference type="ARBA" id="ARBA00022603"/>
    </source>
</evidence>
<dbReference type="Pfam" id="PF01189">
    <property type="entry name" value="Methyltr_RsmB-F"/>
    <property type="match status" value="1"/>
</dbReference>
<feature type="binding site" evidence="5">
    <location>
        <position position="259"/>
    </location>
    <ligand>
        <name>S-adenosyl-L-methionine</name>
        <dbReference type="ChEBI" id="CHEBI:59789"/>
    </ligand>
</feature>
<keyword evidence="4 5" id="KW-0694">RNA-binding</keyword>
<dbReference type="Proteomes" id="UP000218323">
    <property type="component" value="Unassembled WGS sequence"/>
</dbReference>
<feature type="binding site" evidence="5">
    <location>
        <begin position="238"/>
        <end position="244"/>
    </location>
    <ligand>
        <name>S-adenosyl-L-methionine</name>
        <dbReference type="ChEBI" id="CHEBI:59789"/>
    </ligand>
</feature>
<dbReference type="GO" id="GO:0006355">
    <property type="term" value="P:regulation of DNA-templated transcription"/>
    <property type="evidence" value="ECO:0007669"/>
    <property type="project" value="InterPro"/>
</dbReference>
<sequence length="423" mass="44257">MARDMTRAGEPLGTAARRAALRLLDAVLRRGEPLESALGLATRALHGGPDRGLAHAIAAETLRRLPDLDALIDSATRNRLPDDAKARFVLRIALAQVLGLGTPPHAAISTVLPLVDGGPRKLVHGVFGTLMRGGVTLPEVPTLPSAVAGRWRAAWGEDVAAAARAIAAPPPIDLSLADPAWDGIDAPSLAPAHRRVPAGSAVGELPGYDEGAWWVQDIAASIPARLIGRGDGVALDLCAAPGGKTLQLAAAGWRVTAVDASESRAARLEENRARTRLPFDIAIADVLGWQPPAPAAAVLVDAPCSATGIFRRHPDVLYRAHDAMVAEMADVQARILDRAAQWVAPGGVLVYATCSLERAEGEDQATRFAAAHPGFTPLPATADELPAGIPATPEGWVRTLPGMLEDAGGCDGFFIARWRRALT</sequence>
<keyword evidence="2 5" id="KW-0808">Transferase</keyword>
<dbReference type="EMBL" id="NWVC01000010">
    <property type="protein sequence ID" value="PCG13236.1"/>
    <property type="molecule type" value="Genomic_DNA"/>
</dbReference>
<evidence type="ECO:0000256" key="4">
    <source>
        <dbReference type="ARBA" id="ARBA00022884"/>
    </source>
</evidence>
<evidence type="ECO:0000259" key="6">
    <source>
        <dbReference type="PROSITE" id="PS51686"/>
    </source>
</evidence>
<dbReference type="CDD" id="cd02440">
    <property type="entry name" value="AdoMet_MTases"/>
    <property type="match status" value="1"/>
</dbReference>
<feature type="binding site" evidence="5">
    <location>
        <position position="301"/>
    </location>
    <ligand>
        <name>S-adenosyl-L-methionine</name>
        <dbReference type="ChEBI" id="CHEBI:59789"/>
    </ligand>
</feature>
<evidence type="ECO:0000256" key="3">
    <source>
        <dbReference type="ARBA" id="ARBA00022691"/>
    </source>
</evidence>
<feature type="domain" description="SAM-dependent MTase RsmB/NOP-type" evidence="6">
    <location>
        <begin position="134"/>
        <end position="421"/>
    </location>
</feature>
<dbReference type="PANTHER" id="PTHR22807">
    <property type="entry name" value="NOP2 YEAST -RELATED NOL1/NOP2/FMU SUN DOMAIN-CONTAINING"/>
    <property type="match status" value="1"/>
</dbReference>
<evidence type="ECO:0000313" key="8">
    <source>
        <dbReference type="Proteomes" id="UP000218323"/>
    </source>
</evidence>
<feature type="binding site" evidence="5">
    <location>
        <position position="285"/>
    </location>
    <ligand>
        <name>S-adenosyl-L-methionine</name>
        <dbReference type="ChEBI" id="CHEBI:59789"/>
    </ligand>
</feature>
<dbReference type="InterPro" id="IPR035926">
    <property type="entry name" value="NusB-like_sf"/>
</dbReference>
<keyword evidence="1 5" id="KW-0489">Methyltransferase</keyword>
<dbReference type="PROSITE" id="PS51686">
    <property type="entry name" value="SAM_MT_RSMB_NOP"/>
    <property type="match status" value="1"/>
</dbReference>
<dbReference type="InterPro" id="IPR001678">
    <property type="entry name" value="MeTrfase_RsmB-F_NOP2_dom"/>
</dbReference>
<dbReference type="GO" id="GO:0003723">
    <property type="term" value="F:RNA binding"/>
    <property type="evidence" value="ECO:0007669"/>
    <property type="project" value="UniProtKB-UniRule"/>
</dbReference>
<feature type="active site" description="Nucleophile" evidence="5">
    <location>
        <position position="354"/>
    </location>
</feature>
<dbReference type="GO" id="GO:0008173">
    <property type="term" value="F:RNA methyltransferase activity"/>
    <property type="evidence" value="ECO:0007669"/>
    <property type="project" value="InterPro"/>
</dbReference>
<keyword evidence="8" id="KW-1185">Reference proteome</keyword>
<comment type="caution">
    <text evidence="7">The sequence shown here is derived from an EMBL/GenBank/DDBJ whole genome shotgun (WGS) entry which is preliminary data.</text>
</comment>
<reference evidence="7 8" key="1">
    <citation type="submission" date="2017-09" db="EMBL/GenBank/DDBJ databases">
        <title>Sphingomonas adhaesiva DSM 7418, whole genome shotgun sequence.</title>
        <authorList>
            <person name="Feng G."/>
            <person name="Zhu H."/>
        </authorList>
    </citation>
    <scope>NUCLEOTIDE SEQUENCE [LARGE SCALE GENOMIC DNA]</scope>
    <source>
        <strain evidence="7 8">DSM 7418</strain>
    </source>
</reference>
<dbReference type="GO" id="GO:0001510">
    <property type="term" value="P:RNA methylation"/>
    <property type="evidence" value="ECO:0007669"/>
    <property type="project" value="InterPro"/>
</dbReference>
<comment type="similarity">
    <text evidence="5">Belongs to the class I-like SAM-binding methyltransferase superfamily. RsmB/NOP family.</text>
</comment>
<keyword evidence="3 5" id="KW-0949">S-adenosyl-L-methionine</keyword>
<dbReference type="SUPFAM" id="SSF48013">
    <property type="entry name" value="NusB-like"/>
    <property type="match status" value="1"/>
</dbReference>
<dbReference type="Gene3D" id="3.40.50.150">
    <property type="entry name" value="Vaccinia Virus protein VP39"/>
    <property type="match status" value="1"/>
</dbReference>
<dbReference type="PANTHER" id="PTHR22807:SF61">
    <property type="entry name" value="NOL1_NOP2_SUN FAMILY PROTEIN _ ANTITERMINATION NUSB DOMAIN-CONTAINING PROTEIN"/>
    <property type="match status" value="1"/>
</dbReference>
<dbReference type="InterPro" id="IPR029063">
    <property type="entry name" value="SAM-dependent_MTases_sf"/>
</dbReference>
<dbReference type="RefSeq" id="WP_096641323.1">
    <property type="nucleotide sequence ID" value="NZ_JBHIWA010000124.1"/>
</dbReference>